<dbReference type="CDD" id="cd00093">
    <property type="entry name" value="HTH_XRE"/>
    <property type="match status" value="1"/>
</dbReference>
<dbReference type="AlphaFoldDB" id="A0A7Z1T1T1"/>
<dbReference type="PROSITE" id="PS50943">
    <property type="entry name" value="HTH_CROC1"/>
    <property type="match status" value="1"/>
</dbReference>
<evidence type="ECO:0000259" key="1">
    <source>
        <dbReference type="PROSITE" id="PS50943"/>
    </source>
</evidence>
<feature type="domain" description="HTH cro/C1-type" evidence="1">
    <location>
        <begin position="7"/>
        <end position="49"/>
    </location>
</feature>
<dbReference type="InterPro" id="IPR010982">
    <property type="entry name" value="Lambda_DNA-bd_dom_sf"/>
</dbReference>
<dbReference type="EMBL" id="QAQO01000035">
    <property type="protein sequence ID" value="PTU34013.1"/>
    <property type="molecule type" value="Genomic_DNA"/>
</dbReference>
<evidence type="ECO:0000313" key="2">
    <source>
        <dbReference type="EMBL" id="PTU34013.1"/>
    </source>
</evidence>
<sequence>MTTEQKLTHIRKVEGLTQAKLAEEIGISLGAIKNYETGQKGVGLSIVSKFTNHPRFKKYTLWLMTGDLTASTVQIAPRFLSGAKDDDQ</sequence>
<gene>
    <name evidence="2" type="ORF">DBZ43_26160</name>
</gene>
<accession>A0A7Z1T1T1</accession>
<reference evidence="2 3" key="1">
    <citation type="submission" date="2018-04" db="EMBL/GenBank/DDBJ databases">
        <title>Whole genome sequencing of Salmonella enterica.</title>
        <authorList>
            <person name="Bell R."/>
        </authorList>
    </citation>
    <scope>NUCLEOTIDE SEQUENCE [LARGE SCALE GENOMIC DNA]</scope>
    <source>
        <strain evidence="2 3">CFSAN058507</strain>
    </source>
</reference>
<dbReference type="RefSeq" id="WP_070809792.1">
    <property type="nucleotide sequence ID" value="NZ_QAQO01000035.1"/>
</dbReference>
<dbReference type="InterPro" id="IPR001387">
    <property type="entry name" value="Cro/C1-type_HTH"/>
</dbReference>
<dbReference type="Gene3D" id="1.10.260.40">
    <property type="entry name" value="lambda repressor-like DNA-binding domains"/>
    <property type="match status" value="1"/>
</dbReference>
<dbReference type="SUPFAM" id="SSF47413">
    <property type="entry name" value="lambda repressor-like DNA-binding domains"/>
    <property type="match status" value="1"/>
</dbReference>
<organism evidence="2 3">
    <name type="scientific">Salmonella enterica I</name>
    <dbReference type="NCBI Taxonomy" id="59201"/>
    <lineage>
        <taxon>Bacteria</taxon>
        <taxon>Pseudomonadati</taxon>
        <taxon>Pseudomonadota</taxon>
        <taxon>Gammaproteobacteria</taxon>
        <taxon>Enterobacterales</taxon>
        <taxon>Enterobacteriaceae</taxon>
        <taxon>Salmonella</taxon>
    </lineage>
</organism>
<dbReference type="Proteomes" id="UP000244190">
    <property type="component" value="Unassembled WGS sequence"/>
</dbReference>
<evidence type="ECO:0000313" key="3">
    <source>
        <dbReference type="Proteomes" id="UP000244190"/>
    </source>
</evidence>
<proteinExistence type="predicted"/>
<dbReference type="GO" id="GO:0003677">
    <property type="term" value="F:DNA binding"/>
    <property type="evidence" value="ECO:0007669"/>
    <property type="project" value="InterPro"/>
</dbReference>
<dbReference type="SMART" id="SM00530">
    <property type="entry name" value="HTH_XRE"/>
    <property type="match status" value="1"/>
</dbReference>
<dbReference type="Pfam" id="PF01381">
    <property type="entry name" value="HTH_3"/>
    <property type="match status" value="1"/>
</dbReference>
<name>A0A7Z1T1T1_SALET</name>
<comment type="caution">
    <text evidence="2">The sequence shown here is derived from an EMBL/GenBank/DDBJ whole genome shotgun (WGS) entry which is preliminary data.</text>
</comment>
<protein>
    <submittedName>
        <fullName evidence="2">XRE family transcriptional regulator</fullName>
    </submittedName>
</protein>